<dbReference type="PANTHER" id="PTHR46832:SF1">
    <property type="entry name" value="5'-METHYLTHIOADENOSINE_S-ADENOSYLHOMOCYSTEINE NUCLEOSIDASE"/>
    <property type="match status" value="1"/>
</dbReference>
<feature type="signal peptide" evidence="1">
    <location>
        <begin position="1"/>
        <end position="28"/>
    </location>
</feature>
<dbReference type="Proteomes" id="UP000755654">
    <property type="component" value="Unassembled WGS sequence"/>
</dbReference>
<evidence type="ECO:0000256" key="1">
    <source>
        <dbReference type="SAM" id="SignalP"/>
    </source>
</evidence>
<keyword evidence="4" id="KW-1185">Reference proteome</keyword>
<evidence type="ECO:0000259" key="2">
    <source>
        <dbReference type="Pfam" id="PF01048"/>
    </source>
</evidence>
<reference evidence="3 4" key="1">
    <citation type="journal article" date="2021" name="ISME J.">
        <title>Genomic evolution of the class Acidithiobacillia: deep-branching Proteobacteria living in extreme acidic conditions.</title>
        <authorList>
            <person name="Moya-Beltran A."/>
            <person name="Beard S."/>
            <person name="Rojas-Villalobos C."/>
            <person name="Issotta F."/>
            <person name="Gallardo Y."/>
            <person name="Ulloa R."/>
            <person name="Giaveno A."/>
            <person name="Degli Esposti M."/>
            <person name="Johnson D.B."/>
            <person name="Quatrini R."/>
        </authorList>
    </citation>
    <scope>NUCLEOTIDE SEQUENCE [LARGE SCALE GENOMIC DNA]</scope>
    <source>
        <strain evidence="3 4">RW2</strain>
    </source>
</reference>
<dbReference type="RefSeq" id="WP_215882780.1">
    <property type="nucleotide sequence ID" value="NZ_JAAOMP010000028.1"/>
</dbReference>
<keyword evidence="1" id="KW-0732">Signal</keyword>
<evidence type="ECO:0000313" key="3">
    <source>
        <dbReference type="EMBL" id="MBU2759031.1"/>
    </source>
</evidence>
<protein>
    <submittedName>
        <fullName evidence="3">5'-methylthioadenosine/S-adenosylhomocysteine nucleosidase</fullName>
    </submittedName>
</protein>
<feature type="chain" id="PRO_5045723160" evidence="1">
    <location>
        <begin position="29"/>
        <end position="354"/>
    </location>
</feature>
<dbReference type="PANTHER" id="PTHR46832">
    <property type="entry name" value="5'-METHYLTHIOADENOSINE/S-ADENOSYLHOMOCYSTEINE NUCLEOSIDASE"/>
    <property type="match status" value="1"/>
</dbReference>
<dbReference type="Gene3D" id="3.40.50.1580">
    <property type="entry name" value="Nucleoside phosphorylase domain"/>
    <property type="match status" value="1"/>
</dbReference>
<gene>
    <name evidence="3" type="ORF">HAP95_02255</name>
</gene>
<feature type="domain" description="Nucleoside phosphorylase" evidence="2">
    <location>
        <begin position="48"/>
        <end position="305"/>
    </location>
</feature>
<dbReference type="InterPro" id="IPR000845">
    <property type="entry name" value="Nucleoside_phosphorylase_d"/>
</dbReference>
<dbReference type="EMBL" id="JAAOMP010000028">
    <property type="protein sequence ID" value="MBU2759031.1"/>
    <property type="molecule type" value="Genomic_DNA"/>
</dbReference>
<comment type="caution">
    <text evidence="3">The sequence shown here is derived from an EMBL/GenBank/DDBJ whole genome shotgun (WGS) entry which is preliminary data.</text>
</comment>
<name>A0ABS5ZVT3_9PROT</name>
<proteinExistence type="predicted"/>
<sequence>MIIVSHIRLYFCMILFSGLFIFSSCSTADTELLATKNTGLGTPRSFVGIILPSSPNTYALITAKMNNPKNYKEGFFKFTTGDIYGIPVVLSSPPPVGSFSLTAIDTYLMEKTFDPVFVIDPGTAGSHLPNLSMGDVVIGARVVNFSNYMTKSDGKIVPGQFSSLVTDDEGYKQGNPNPEYIYANPELVRLAAIAATKVARFTPANILSAPVGRRPWILAYGTQGSGDAWLRNIKQIKKSTQIFHEADEAGNYPIALVSTMNKIPFIEIHTISDAAMNVPTVINQYFHQCSEYAQKRSNLIALKMIEMISSEKDGKVAYNLMGGFTDPWPNGKFIKAMKPPVYVSDWTKKYGVYR</sequence>
<dbReference type="SUPFAM" id="SSF53167">
    <property type="entry name" value="Purine and uridine phosphorylases"/>
    <property type="match status" value="1"/>
</dbReference>
<evidence type="ECO:0000313" key="4">
    <source>
        <dbReference type="Proteomes" id="UP000755654"/>
    </source>
</evidence>
<dbReference type="Pfam" id="PF01048">
    <property type="entry name" value="PNP_UDP_1"/>
    <property type="match status" value="1"/>
</dbReference>
<organism evidence="3 4">
    <name type="scientific">Acidithiobacillus sulfurivorans</name>
    <dbReference type="NCBI Taxonomy" id="1958756"/>
    <lineage>
        <taxon>Bacteria</taxon>
        <taxon>Pseudomonadati</taxon>
        <taxon>Pseudomonadota</taxon>
        <taxon>Acidithiobacillia</taxon>
        <taxon>Acidithiobacillales</taxon>
        <taxon>Acidithiobacillaceae</taxon>
        <taxon>Acidithiobacillus</taxon>
    </lineage>
</organism>
<dbReference type="InterPro" id="IPR035994">
    <property type="entry name" value="Nucleoside_phosphorylase_sf"/>
</dbReference>
<accession>A0ABS5ZVT3</accession>